<keyword evidence="6 17" id="KW-0032">Aminotransferase</keyword>
<dbReference type="GO" id="GO:0052654">
    <property type="term" value="F:L-leucine-2-oxoglutarate transaminase activity"/>
    <property type="evidence" value="ECO:0007669"/>
    <property type="project" value="RHEA"/>
</dbReference>
<dbReference type="NCBIfam" id="NF009897">
    <property type="entry name" value="PRK13357.1"/>
    <property type="match status" value="1"/>
</dbReference>
<evidence type="ECO:0000256" key="9">
    <source>
        <dbReference type="ARBA" id="ARBA00022898"/>
    </source>
</evidence>
<evidence type="ECO:0000256" key="7">
    <source>
        <dbReference type="ARBA" id="ARBA00022605"/>
    </source>
</evidence>
<evidence type="ECO:0000256" key="16">
    <source>
        <dbReference type="RuleBase" id="RU004516"/>
    </source>
</evidence>
<feature type="modified residue" description="N6-(pyridoxal phosphate)lysine" evidence="14">
    <location>
        <position position="199"/>
    </location>
</feature>
<dbReference type="UniPathway" id="UPA00048">
    <property type="reaction ID" value="UER00073"/>
</dbReference>
<reference evidence="20 21" key="1">
    <citation type="submission" date="2016-01" db="EMBL/GenBank/DDBJ databases">
        <title>Complete genome sequence of strain Lentibacillus amyloliquefaciens LAM0015T isolated from saline sediment.</title>
        <authorList>
            <person name="Wang J.-L."/>
            <person name="He M.-X."/>
        </authorList>
    </citation>
    <scope>NUCLEOTIDE SEQUENCE [LARGE SCALE GENOMIC DNA]</scope>
    <source>
        <strain evidence="20 21">LAM0015</strain>
    </source>
</reference>
<dbReference type="InterPro" id="IPR036038">
    <property type="entry name" value="Aminotransferase-like"/>
</dbReference>
<comment type="cofactor">
    <cofactor evidence="1 16">
        <name>pyridoxal 5'-phosphate</name>
        <dbReference type="ChEBI" id="CHEBI:597326"/>
    </cofactor>
</comment>
<dbReference type="PANTHER" id="PTHR11825:SF44">
    <property type="entry name" value="BRANCHED-CHAIN-AMINO-ACID AMINOTRANSFERASE"/>
    <property type="match status" value="1"/>
</dbReference>
<dbReference type="CDD" id="cd01557">
    <property type="entry name" value="BCAT_beta_family"/>
    <property type="match status" value="1"/>
</dbReference>
<dbReference type="InterPro" id="IPR043132">
    <property type="entry name" value="BCAT-like_C"/>
</dbReference>
<evidence type="ECO:0000256" key="14">
    <source>
        <dbReference type="PIRSR" id="PIRSR006468-1"/>
    </source>
</evidence>
<keyword evidence="10 17" id="KW-0100">Branched-chain amino acid biosynthesis</keyword>
<dbReference type="Proteomes" id="UP000050331">
    <property type="component" value="Chromosome"/>
</dbReference>
<dbReference type="Gene3D" id="3.20.10.10">
    <property type="entry name" value="D-amino Acid Aminotransferase, subunit A, domain 2"/>
    <property type="match status" value="1"/>
</dbReference>
<name>A0A0U4F9E5_9BACI</name>
<evidence type="ECO:0000256" key="10">
    <source>
        <dbReference type="ARBA" id="ARBA00023304"/>
    </source>
</evidence>
<dbReference type="GO" id="GO:0052656">
    <property type="term" value="F:L-isoleucine-2-oxoglutarate transaminase activity"/>
    <property type="evidence" value="ECO:0007669"/>
    <property type="project" value="RHEA"/>
</dbReference>
<dbReference type="PANTHER" id="PTHR11825">
    <property type="entry name" value="SUBGROUP IIII AMINOTRANSFERASE"/>
    <property type="match status" value="1"/>
</dbReference>
<dbReference type="GO" id="GO:0052655">
    <property type="term" value="F:L-valine-2-oxoglutarate transaminase activity"/>
    <property type="evidence" value="ECO:0007669"/>
    <property type="project" value="RHEA"/>
</dbReference>
<proteinExistence type="inferred from homology"/>
<evidence type="ECO:0000256" key="6">
    <source>
        <dbReference type="ARBA" id="ARBA00022576"/>
    </source>
</evidence>
<evidence type="ECO:0000256" key="19">
    <source>
        <dbReference type="SAM" id="MobiDB-lite"/>
    </source>
</evidence>
<evidence type="ECO:0000256" key="5">
    <source>
        <dbReference type="ARBA" id="ARBA00009320"/>
    </source>
</evidence>
<dbReference type="SUPFAM" id="SSF56752">
    <property type="entry name" value="D-aminoacid aminotransferase-like PLP-dependent enzymes"/>
    <property type="match status" value="1"/>
</dbReference>
<evidence type="ECO:0000256" key="12">
    <source>
        <dbReference type="ARBA" id="ARBA00048798"/>
    </source>
</evidence>
<evidence type="ECO:0000313" key="20">
    <source>
        <dbReference type="EMBL" id="ALX50230.1"/>
    </source>
</evidence>
<evidence type="ECO:0000256" key="1">
    <source>
        <dbReference type="ARBA" id="ARBA00001933"/>
    </source>
</evidence>
<keyword evidence="7 17" id="KW-0028">Amino-acid biosynthesis</keyword>
<dbReference type="GO" id="GO:0009099">
    <property type="term" value="P:L-valine biosynthetic process"/>
    <property type="evidence" value="ECO:0007669"/>
    <property type="project" value="UniProtKB-UniPathway"/>
</dbReference>
<dbReference type="InterPro" id="IPR005786">
    <property type="entry name" value="B_amino_transII"/>
</dbReference>
<dbReference type="AlphaFoldDB" id="A0A0U4F9E5"/>
<feature type="region of interest" description="Disordered" evidence="19">
    <location>
        <begin position="1"/>
        <end position="21"/>
    </location>
</feature>
<comment type="similarity">
    <text evidence="5 15">Belongs to the class-IV pyridoxal-phosphate-dependent aminotransferase family.</text>
</comment>
<dbReference type="Gene3D" id="3.30.470.10">
    <property type="match status" value="1"/>
</dbReference>
<evidence type="ECO:0000313" key="21">
    <source>
        <dbReference type="Proteomes" id="UP000050331"/>
    </source>
</evidence>
<keyword evidence="9 16" id="KW-0663">Pyridoxal phosphate</keyword>
<comment type="pathway">
    <text evidence="4 18">Amino-acid biosynthesis; L-leucine biosynthesis; L-leucine from 3-methyl-2-oxobutanoate: step 4/4.</text>
</comment>
<sequence>MEEEQREIRTDICSSGKEKPKSDQLEFGRIFTDHMFLMDYSNEEGWHDPRIVPYEPLNVDPSAMVFHYGQSVFEGMKAYLTPEREAQLFRPQRNFSRMNHSNNRLCIPPIDETFALKALKQLITLDKDWIPEAEGTSLYIRPFIISTEAFLGVAPSGHYKFIIILSPVGAYYKEGINPIKIAVEHDYVRTVKGGTGEAKTGGNYAASLKAQEMAEEGIAQVLWLDGVERKYIEEVGSMNVFFKIGGKVVTPALNGSILEGVTRNSVIELLKYWNVPVEERKLSMEEVIKAHQDGKLEEAFGAGTAAVISPIGELVRGEKHLEINESKTGPIAKRLYDTLTGIQYGKLEDPFDWVEKVETVKDSALKASS</sequence>
<evidence type="ECO:0000256" key="13">
    <source>
        <dbReference type="ARBA" id="ARBA00049229"/>
    </source>
</evidence>
<evidence type="ECO:0000256" key="8">
    <source>
        <dbReference type="ARBA" id="ARBA00022679"/>
    </source>
</evidence>
<dbReference type="GO" id="GO:0009098">
    <property type="term" value="P:L-leucine biosynthetic process"/>
    <property type="evidence" value="ECO:0007669"/>
    <property type="project" value="UniProtKB-UniPathway"/>
</dbReference>
<evidence type="ECO:0000256" key="18">
    <source>
        <dbReference type="RuleBase" id="RU004519"/>
    </source>
</evidence>
<evidence type="ECO:0000256" key="17">
    <source>
        <dbReference type="RuleBase" id="RU004517"/>
    </source>
</evidence>
<evidence type="ECO:0000256" key="4">
    <source>
        <dbReference type="ARBA" id="ARBA00005072"/>
    </source>
</evidence>
<dbReference type="UniPathway" id="UPA00047">
    <property type="reaction ID" value="UER00058"/>
</dbReference>
<dbReference type="OrthoDB" id="9804984at2"/>
<dbReference type="UniPathway" id="UPA00049">
    <property type="reaction ID" value="UER00062"/>
</dbReference>
<comment type="catalytic activity">
    <reaction evidence="13 17">
        <text>L-leucine + 2-oxoglutarate = 4-methyl-2-oxopentanoate + L-glutamate</text>
        <dbReference type="Rhea" id="RHEA:18321"/>
        <dbReference type="ChEBI" id="CHEBI:16810"/>
        <dbReference type="ChEBI" id="CHEBI:17865"/>
        <dbReference type="ChEBI" id="CHEBI:29985"/>
        <dbReference type="ChEBI" id="CHEBI:57427"/>
        <dbReference type="EC" id="2.6.1.42"/>
    </reaction>
</comment>
<protein>
    <recommendedName>
        <fullName evidence="17">Branched-chain-amino-acid aminotransferase</fullName>
        <ecNumber evidence="17">2.6.1.42</ecNumber>
    </recommendedName>
</protein>
<keyword evidence="8 17" id="KW-0808">Transferase</keyword>
<dbReference type="Pfam" id="PF01063">
    <property type="entry name" value="Aminotran_4"/>
    <property type="match status" value="1"/>
</dbReference>
<dbReference type="PIRSF" id="PIRSF006468">
    <property type="entry name" value="BCAT1"/>
    <property type="match status" value="1"/>
</dbReference>
<comment type="catalytic activity">
    <reaction evidence="11 17">
        <text>L-valine + 2-oxoglutarate = 3-methyl-2-oxobutanoate + L-glutamate</text>
        <dbReference type="Rhea" id="RHEA:24813"/>
        <dbReference type="ChEBI" id="CHEBI:11851"/>
        <dbReference type="ChEBI" id="CHEBI:16810"/>
        <dbReference type="ChEBI" id="CHEBI:29985"/>
        <dbReference type="ChEBI" id="CHEBI:57762"/>
        <dbReference type="EC" id="2.6.1.42"/>
    </reaction>
</comment>
<dbReference type="InterPro" id="IPR043131">
    <property type="entry name" value="BCAT-like_N"/>
</dbReference>
<gene>
    <name evidence="20" type="ORF">AOX59_17580</name>
</gene>
<dbReference type="STRING" id="1472767.AOX59_17580"/>
<comment type="catalytic activity">
    <reaction evidence="12 17">
        <text>L-isoleucine + 2-oxoglutarate = (S)-3-methyl-2-oxopentanoate + L-glutamate</text>
        <dbReference type="Rhea" id="RHEA:24801"/>
        <dbReference type="ChEBI" id="CHEBI:16810"/>
        <dbReference type="ChEBI" id="CHEBI:29985"/>
        <dbReference type="ChEBI" id="CHEBI:35146"/>
        <dbReference type="ChEBI" id="CHEBI:58045"/>
        <dbReference type="EC" id="2.6.1.42"/>
    </reaction>
</comment>
<evidence type="ECO:0000256" key="2">
    <source>
        <dbReference type="ARBA" id="ARBA00004824"/>
    </source>
</evidence>
<evidence type="ECO:0000256" key="11">
    <source>
        <dbReference type="ARBA" id="ARBA00048212"/>
    </source>
</evidence>
<comment type="pathway">
    <text evidence="2 18">Amino-acid biosynthesis; L-isoleucine biosynthesis; L-isoleucine from 2-oxobutanoate: step 4/4.</text>
</comment>
<dbReference type="PROSITE" id="PS00770">
    <property type="entry name" value="AA_TRANSFER_CLASS_4"/>
    <property type="match status" value="1"/>
</dbReference>
<evidence type="ECO:0000256" key="3">
    <source>
        <dbReference type="ARBA" id="ARBA00004931"/>
    </source>
</evidence>
<organism evidence="20 21">
    <name type="scientific">Lentibacillus amyloliquefaciens</name>
    <dbReference type="NCBI Taxonomy" id="1472767"/>
    <lineage>
        <taxon>Bacteria</taxon>
        <taxon>Bacillati</taxon>
        <taxon>Bacillota</taxon>
        <taxon>Bacilli</taxon>
        <taxon>Bacillales</taxon>
        <taxon>Bacillaceae</taxon>
        <taxon>Lentibacillus</taxon>
    </lineage>
</organism>
<dbReference type="EC" id="2.6.1.42" evidence="17"/>
<dbReference type="NCBIfam" id="TIGR01123">
    <property type="entry name" value="ilvE_II"/>
    <property type="match status" value="1"/>
</dbReference>
<dbReference type="InterPro" id="IPR001544">
    <property type="entry name" value="Aminotrans_IV"/>
</dbReference>
<accession>A0A0U4F9E5</accession>
<dbReference type="InterPro" id="IPR033939">
    <property type="entry name" value="BCAT_family"/>
</dbReference>
<dbReference type="InterPro" id="IPR018300">
    <property type="entry name" value="Aminotrans_IV_CS"/>
</dbReference>
<dbReference type="EMBL" id="CP013862">
    <property type="protein sequence ID" value="ALX50230.1"/>
    <property type="molecule type" value="Genomic_DNA"/>
</dbReference>
<dbReference type="GO" id="GO:0009097">
    <property type="term" value="P:isoleucine biosynthetic process"/>
    <property type="evidence" value="ECO:0007669"/>
    <property type="project" value="UniProtKB-UniPathway"/>
</dbReference>
<dbReference type="RefSeq" id="WP_068447517.1">
    <property type="nucleotide sequence ID" value="NZ_CP013862.1"/>
</dbReference>
<keyword evidence="21" id="KW-1185">Reference proteome</keyword>
<dbReference type="KEGG" id="lao:AOX59_17580"/>
<evidence type="ECO:0000256" key="15">
    <source>
        <dbReference type="RuleBase" id="RU004106"/>
    </source>
</evidence>
<comment type="pathway">
    <text evidence="3 18">Amino-acid biosynthesis; L-valine biosynthesis; L-valine from pyruvate: step 4/4.</text>
</comment>